<accession>A0A8X7SYR3</accession>
<name>A0A8X7SYR3_9BASI</name>
<proteinExistence type="predicted"/>
<sequence length="139" mass="15434">MRDEEQPGRTDAAAIITTASSNDPPPPSLPPSTVYAHGVLPIMDQFNDWQYPPAITYDPNSFIANLDPAYISAAEQVPANTTYPTPNLPTSSQCCLQLLPEDIRAAYKIAYEAIKRSIGQHQRPDWDLIWMSLDCSKRS</sequence>
<dbReference type="Proteomes" id="UP000077684">
    <property type="component" value="Unassembled WGS sequence"/>
</dbReference>
<feature type="compositionally biased region" description="Low complexity" evidence="1">
    <location>
        <begin position="12"/>
        <end position="22"/>
    </location>
</feature>
<feature type="region of interest" description="Disordered" evidence="1">
    <location>
        <begin position="1"/>
        <end position="32"/>
    </location>
</feature>
<keyword evidence="3" id="KW-1185">Reference proteome</keyword>
<evidence type="ECO:0000313" key="2">
    <source>
        <dbReference type="EMBL" id="KAE8251628.1"/>
    </source>
</evidence>
<protein>
    <submittedName>
        <fullName evidence="2">Uncharacterized protein</fullName>
    </submittedName>
</protein>
<reference evidence="2" key="2">
    <citation type="journal article" date="2019" name="IMA Fungus">
        <title>Genome sequencing and comparison of five Tilletia species to identify candidate genes for the detection of regulated species infecting wheat.</title>
        <authorList>
            <person name="Nguyen H.D.T."/>
            <person name="Sultana T."/>
            <person name="Kesanakurti P."/>
            <person name="Hambleton S."/>
        </authorList>
    </citation>
    <scope>NUCLEOTIDE SEQUENCE</scope>
    <source>
        <strain evidence="2">DAOMC 236426</strain>
    </source>
</reference>
<comment type="caution">
    <text evidence="2">The sequence shown here is derived from an EMBL/GenBank/DDBJ whole genome shotgun (WGS) entry which is preliminary data.</text>
</comment>
<evidence type="ECO:0000256" key="1">
    <source>
        <dbReference type="SAM" id="MobiDB-lite"/>
    </source>
</evidence>
<gene>
    <name evidence="2" type="ORF">A4X06_0g2604</name>
</gene>
<dbReference type="AlphaFoldDB" id="A0A8X7SYR3"/>
<organism evidence="2 3">
    <name type="scientific">Tilletia controversa</name>
    <name type="common">dwarf bunt fungus</name>
    <dbReference type="NCBI Taxonomy" id="13291"/>
    <lineage>
        <taxon>Eukaryota</taxon>
        <taxon>Fungi</taxon>
        <taxon>Dikarya</taxon>
        <taxon>Basidiomycota</taxon>
        <taxon>Ustilaginomycotina</taxon>
        <taxon>Exobasidiomycetes</taxon>
        <taxon>Tilletiales</taxon>
        <taxon>Tilletiaceae</taxon>
        <taxon>Tilletia</taxon>
    </lineage>
</organism>
<evidence type="ECO:0000313" key="3">
    <source>
        <dbReference type="Proteomes" id="UP000077684"/>
    </source>
</evidence>
<dbReference type="EMBL" id="LWDE02000206">
    <property type="protein sequence ID" value="KAE8251628.1"/>
    <property type="molecule type" value="Genomic_DNA"/>
</dbReference>
<reference evidence="2" key="1">
    <citation type="submission" date="2016-04" db="EMBL/GenBank/DDBJ databases">
        <authorList>
            <person name="Nguyen H.D."/>
            <person name="Samba Siva P."/>
            <person name="Cullis J."/>
            <person name="Levesque C.A."/>
            <person name="Hambleton S."/>
        </authorList>
    </citation>
    <scope>NUCLEOTIDE SEQUENCE</scope>
    <source>
        <strain evidence="2">DAOMC 236426</strain>
    </source>
</reference>